<dbReference type="GO" id="GO:0045892">
    <property type="term" value="P:negative regulation of DNA-templated transcription"/>
    <property type="evidence" value="ECO:0007669"/>
    <property type="project" value="UniProtKB-ARBA"/>
</dbReference>
<organism evidence="1 2">
    <name type="scientific">Alicyclobacillus cellulosilyticus</name>
    <dbReference type="NCBI Taxonomy" id="1003997"/>
    <lineage>
        <taxon>Bacteria</taxon>
        <taxon>Bacillati</taxon>
        <taxon>Bacillota</taxon>
        <taxon>Bacilli</taxon>
        <taxon>Bacillales</taxon>
        <taxon>Alicyclobacillaceae</taxon>
        <taxon>Alicyclobacillus</taxon>
    </lineage>
</organism>
<keyword evidence="2" id="KW-1185">Reference proteome</keyword>
<reference evidence="1" key="1">
    <citation type="journal article" date="2014" name="Int. J. Syst. Evol. Microbiol.">
        <title>Complete genome sequence of Corynebacterium casei LMG S-19264T (=DSM 44701T), isolated from a smear-ripened cheese.</title>
        <authorList>
            <consortium name="US DOE Joint Genome Institute (JGI-PGF)"/>
            <person name="Walter F."/>
            <person name="Albersmeier A."/>
            <person name="Kalinowski J."/>
            <person name="Ruckert C."/>
        </authorList>
    </citation>
    <scope>NUCLEOTIDE SEQUENCE</scope>
    <source>
        <strain evidence="1">JCM 18487</strain>
    </source>
</reference>
<protein>
    <recommendedName>
        <fullName evidence="3">DNA-binding FrmR family transcriptional regulator</fullName>
    </recommendedName>
</protein>
<evidence type="ECO:0008006" key="3">
    <source>
        <dbReference type="Google" id="ProtNLM"/>
    </source>
</evidence>
<evidence type="ECO:0000313" key="1">
    <source>
        <dbReference type="EMBL" id="GGI96654.1"/>
    </source>
</evidence>
<dbReference type="AlphaFoldDB" id="A0A917K144"/>
<dbReference type="Proteomes" id="UP000637695">
    <property type="component" value="Unassembled WGS sequence"/>
</dbReference>
<dbReference type="PANTHER" id="PTHR33677:SF3">
    <property type="entry name" value="COPPER-SENSING TRANSCRIPTIONAL REPRESSOR RICR"/>
    <property type="match status" value="1"/>
</dbReference>
<reference evidence="1" key="2">
    <citation type="submission" date="2020-09" db="EMBL/GenBank/DDBJ databases">
        <authorList>
            <person name="Sun Q."/>
            <person name="Ohkuma M."/>
        </authorList>
    </citation>
    <scope>NUCLEOTIDE SEQUENCE</scope>
    <source>
        <strain evidence="1">JCM 18487</strain>
    </source>
</reference>
<dbReference type="EMBL" id="BMOY01000003">
    <property type="protein sequence ID" value="GGI96654.1"/>
    <property type="molecule type" value="Genomic_DNA"/>
</dbReference>
<dbReference type="GO" id="GO:0003677">
    <property type="term" value="F:DNA binding"/>
    <property type="evidence" value="ECO:0007669"/>
    <property type="project" value="InterPro"/>
</dbReference>
<gene>
    <name evidence="1" type="ORF">GCM10010885_02940</name>
</gene>
<proteinExistence type="predicted"/>
<dbReference type="InterPro" id="IPR003735">
    <property type="entry name" value="Metal_Tscrpt_repr"/>
</dbReference>
<evidence type="ECO:0000313" key="2">
    <source>
        <dbReference type="Proteomes" id="UP000637695"/>
    </source>
</evidence>
<accession>A0A917K144</accession>
<dbReference type="PANTHER" id="PTHR33677">
    <property type="entry name" value="TRANSCRIPTIONAL REPRESSOR FRMR-RELATED"/>
    <property type="match status" value="1"/>
</dbReference>
<dbReference type="CDD" id="cd10148">
    <property type="entry name" value="CsoR-like_DUF156"/>
    <property type="match status" value="1"/>
</dbReference>
<dbReference type="Pfam" id="PF02583">
    <property type="entry name" value="Trns_repr_metal"/>
    <property type="match status" value="1"/>
</dbReference>
<comment type="caution">
    <text evidence="1">The sequence shown here is derived from an EMBL/GenBank/DDBJ whole genome shotgun (WGS) entry which is preliminary data.</text>
</comment>
<dbReference type="Gene3D" id="1.20.58.1000">
    <property type="entry name" value="Metal-sensitive repressor, helix protomer"/>
    <property type="match status" value="1"/>
</dbReference>
<dbReference type="GO" id="GO:0046872">
    <property type="term" value="F:metal ion binding"/>
    <property type="evidence" value="ECO:0007669"/>
    <property type="project" value="InterPro"/>
</dbReference>
<sequence>MTLTQYGGMVYPETAKVRLLPMCPEHQQYSYGPYKDDLLRRLRRIEGQVRGIQKMVEEDRYCVDILVQIAAVKSAIHQVGLSILESHTRGCVADALAHQERGQEKIDELMDIIRQFTRS</sequence>
<name>A0A917K144_9BACL</name>
<dbReference type="InterPro" id="IPR038390">
    <property type="entry name" value="Metal_Tscrpt_repr_sf"/>
</dbReference>